<dbReference type="AlphaFoldDB" id="Q24FW9"/>
<dbReference type="RefSeq" id="XP_001026886.2">
    <property type="nucleotide sequence ID" value="XM_001026886.2"/>
</dbReference>
<dbReference type="eggNOG" id="ENOG502QQQ8">
    <property type="taxonomic scope" value="Eukaryota"/>
</dbReference>
<accession>Q24FW9</accession>
<dbReference type="HOGENOM" id="CLU_487033_0_0_1"/>
<proteinExistence type="predicted"/>
<evidence type="ECO:0000313" key="1">
    <source>
        <dbReference type="EMBL" id="EAS06641.2"/>
    </source>
</evidence>
<dbReference type="EMBL" id="GG662264">
    <property type="protein sequence ID" value="EAS06641.2"/>
    <property type="molecule type" value="Genomic_DNA"/>
</dbReference>
<dbReference type="InParanoid" id="Q24FW9"/>
<dbReference type="KEGG" id="tet:TTHERM_00940260"/>
<name>Q24FW9_TETTS</name>
<gene>
    <name evidence="1" type="ORF">TTHERM_00940260</name>
</gene>
<dbReference type="Proteomes" id="UP000009168">
    <property type="component" value="Unassembled WGS sequence"/>
</dbReference>
<evidence type="ECO:0000313" key="2">
    <source>
        <dbReference type="Proteomes" id="UP000009168"/>
    </source>
</evidence>
<protein>
    <submittedName>
        <fullName evidence="1">Uncharacterized protein</fullName>
    </submittedName>
</protein>
<dbReference type="OrthoDB" id="289273at2759"/>
<organism evidence="1 2">
    <name type="scientific">Tetrahymena thermophila (strain SB210)</name>
    <dbReference type="NCBI Taxonomy" id="312017"/>
    <lineage>
        <taxon>Eukaryota</taxon>
        <taxon>Sar</taxon>
        <taxon>Alveolata</taxon>
        <taxon>Ciliophora</taxon>
        <taxon>Intramacronucleata</taxon>
        <taxon>Oligohymenophorea</taxon>
        <taxon>Hymenostomatida</taxon>
        <taxon>Tetrahymenina</taxon>
        <taxon>Tetrahymenidae</taxon>
        <taxon>Tetrahymena</taxon>
    </lineage>
</organism>
<reference evidence="2" key="1">
    <citation type="journal article" date="2006" name="PLoS Biol.">
        <title>Macronuclear genome sequence of the ciliate Tetrahymena thermophila, a model eukaryote.</title>
        <authorList>
            <person name="Eisen J.A."/>
            <person name="Coyne R.S."/>
            <person name="Wu M."/>
            <person name="Wu D."/>
            <person name="Thiagarajan M."/>
            <person name="Wortman J.R."/>
            <person name="Badger J.H."/>
            <person name="Ren Q."/>
            <person name="Amedeo P."/>
            <person name="Jones K.M."/>
            <person name="Tallon L.J."/>
            <person name="Delcher A.L."/>
            <person name="Salzberg S.L."/>
            <person name="Silva J.C."/>
            <person name="Haas B.J."/>
            <person name="Majoros W.H."/>
            <person name="Farzad M."/>
            <person name="Carlton J.M."/>
            <person name="Smith R.K. Jr."/>
            <person name="Garg J."/>
            <person name="Pearlman R.E."/>
            <person name="Karrer K.M."/>
            <person name="Sun L."/>
            <person name="Manning G."/>
            <person name="Elde N.C."/>
            <person name="Turkewitz A.P."/>
            <person name="Asai D.J."/>
            <person name="Wilkes D.E."/>
            <person name="Wang Y."/>
            <person name="Cai H."/>
            <person name="Collins K."/>
            <person name="Stewart B.A."/>
            <person name="Lee S.R."/>
            <person name="Wilamowska K."/>
            <person name="Weinberg Z."/>
            <person name="Ruzzo W.L."/>
            <person name="Wloga D."/>
            <person name="Gaertig J."/>
            <person name="Frankel J."/>
            <person name="Tsao C.-C."/>
            <person name="Gorovsky M.A."/>
            <person name="Keeling P.J."/>
            <person name="Waller R.F."/>
            <person name="Patron N.J."/>
            <person name="Cherry J.M."/>
            <person name="Stover N.A."/>
            <person name="Krieger C.J."/>
            <person name="del Toro C."/>
            <person name="Ryder H.F."/>
            <person name="Williamson S.C."/>
            <person name="Barbeau R.A."/>
            <person name="Hamilton E.P."/>
            <person name="Orias E."/>
        </authorList>
    </citation>
    <scope>NUCLEOTIDE SEQUENCE [LARGE SCALE GENOMIC DNA]</scope>
    <source>
        <strain evidence="2">SB210</strain>
    </source>
</reference>
<keyword evidence="2" id="KW-1185">Reference proteome</keyword>
<sequence>MKILIVNGYPDTKEGLQSFLGFRYLVQKIFMEQTIIVDMDTEFVIRKINELDDVLYESTSTSIKTSSGRNFDNFDMIFITGDPYLRPWSKKCQNVQILVRMCLRTHKFLFACSFGMETLVFQSATNFDRSVNIINGDEGGRLTDMPQFSSQFQHLSNMDFFLENTTGDLYQFSNDKQEWSTKINTGFHNTLAAQTYSTIGKFLIKAPIYRPKNNIESSNTSSQYVSKNTESICYVKKQYILHWAFQDLPGTHFLIQKKSKWDIHPFSFTNSETTFVTLAESDSGPLIIQFGDYIMGCQFEVIPKYFESLIPLKNFIYNKLLMISENRQSKISILNVNSAVSSADIMRDIRLRDEAKNQRSLKFDKIAGERTSSAKQSSNRTFRNSGFAATSKNIGIIVSQNAVGNQIVKASSSQDLHNLKKRFMSIHEEGGSKVLKEYRDKINQQENQKIRGNSSQPKQDDQSGLPSFEQLLQARLQELGLGDDEELLEEEEPITREQVRRYLHPFLNKEYLYETTKWIPGSLKSKERKHAIRVKQDDLFKGHFHRQIKEEKSLLNNQIRSSSVLSRKGSQQSLSSNISKIPSILNNDPYKSQEELYRENYRKESQKNLGPKSFVFSIQKSKVHSNIDPNFIPNYVNQTPSKTTAKNHQYRDTQKKNWVGNQDFLLIV</sequence>
<dbReference type="GeneID" id="7830422"/>